<gene>
    <name evidence="3" type="ORF">QBC38DRAFT_517791</name>
</gene>
<name>A0AAN6YTR6_9PEZI</name>
<feature type="compositionally biased region" description="Low complexity" evidence="1">
    <location>
        <begin position="472"/>
        <end position="486"/>
    </location>
</feature>
<feature type="region of interest" description="Disordered" evidence="1">
    <location>
        <begin position="351"/>
        <end position="386"/>
    </location>
</feature>
<evidence type="ECO:0000256" key="2">
    <source>
        <dbReference type="SAM" id="Phobius"/>
    </source>
</evidence>
<evidence type="ECO:0000256" key="1">
    <source>
        <dbReference type="SAM" id="MobiDB-lite"/>
    </source>
</evidence>
<keyword evidence="2" id="KW-0472">Membrane</keyword>
<reference evidence="3" key="2">
    <citation type="submission" date="2023-05" db="EMBL/GenBank/DDBJ databases">
        <authorList>
            <consortium name="Lawrence Berkeley National Laboratory"/>
            <person name="Steindorff A."/>
            <person name="Hensen N."/>
            <person name="Bonometti L."/>
            <person name="Westerberg I."/>
            <person name="Brannstrom I.O."/>
            <person name="Guillou S."/>
            <person name="Cros-Aarteil S."/>
            <person name="Calhoun S."/>
            <person name="Haridas S."/>
            <person name="Kuo A."/>
            <person name="Mondo S."/>
            <person name="Pangilinan J."/>
            <person name="Riley R."/>
            <person name="Labutti K."/>
            <person name="Andreopoulos B."/>
            <person name="Lipzen A."/>
            <person name="Chen C."/>
            <person name="Yanf M."/>
            <person name="Daum C."/>
            <person name="Ng V."/>
            <person name="Clum A."/>
            <person name="Ohm R."/>
            <person name="Martin F."/>
            <person name="Silar P."/>
            <person name="Natvig D."/>
            <person name="Lalanne C."/>
            <person name="Gautier V."/>
            <person name="Ament-Velasquez S.L."/>
            <person name="Kruys A."/>
            <person name="Hutchinson M.I."/>
            <person name="Powell A.J."/>
            <person name="Barry K."/>
            <person name="Miller A.N."/>
            <person name="Grigoriev I.V."/>
            <person name="Debuchy R."/>
            <person name="Gladieux P."/>
            <person name="Thoren M.H."/>
            <person name="Johannesson H."/>
        </authorList>
    </citation>
    <scope>NUCLEOTIDE SEQUENCE</scope>
    <source>
        <strain evidence="3">CBS 990.96</strain>
    </source>
</reference>
<sequence length="500" mass="51508">MARQYANATTVTATQTTVSTVLPDRCTNFDATQTCSFNGDYGNCLSRSGDSYCRCNNGPQYLSCVSSAIGSSSCTGVVGDWNDFQRTWLLGSCSAPPSSVMAILPQPSTVELSTEPVAITTPPVPITILPPEVVPVTYQPSSGGNLLAGDCSSTTFSVINAGDVMFYAPIVGCNANRPECCPWLVSGTPVAGSTPAPTTAGPNARDLQRVAAAAGQFPVPADGQLQTLPRCPNDFYSVSGQCCPNGYFKFTREMAAQTPCFSSLVAKASPPVITVGAPGVPPSTNVATSALVNIALAMSYQVDPEPTPTPSSSGLSQGAIIGIGIGAGILGILLIAMIACLVVRARKNKRKQQQPVPSAQMVNNPFADAPGLGGGNVDPNSYNTQQGMTYKAGYHAPLGSPPPPSMTTSPAPYGAANTIVSSASRYTPTVASSAYSTLPEGQTDQVHNAGQGGYNNGVWGEREYSQGGGQGQWAQGQSQGWQQRWQGQGGQGGGYGGGGY</sequence>
<protein>
    <submittedName>
        <fullName evidence="3">Uncharacterized protein</fullName>
    </submittedName>
</protein>
<feature type="compositionally biased region" description="Polar residues" evidence="1">
    <location>
        <begin position="353"/>
        <end position="363"/>
    </location>
</feature>
<feature type="compositionally biased region" description="Gly residues" evidence="1">
    <location>
        <begin position="487"/>
        <end position="500"/>
    </location>
</feature>
<feature type="transmembrane region" description="Helical" evidence="2">
    <location>
        <begin position="319"/>
        <end position="343"/>
    </location>
</feature>
<feature type="region of interest" description="Disordered" evidence="1">
    <location>
        <begin position="438"/>
        <end position="500"/>
    </location>
</feature>
<keyword evidence="4" id="KW-1185">Reference proteome</keyword>
<feature type="compositionally biased region" description="Polar residues" evidence="1">
    <location>
        <begin position="438"/>
        <end position="448"/>
    </location>
</feature>
<dbReference type="Proteomes" id="UP001301958">
    <property type="component" value="Unassembled WGS sequence"/>
</dbReference>
<evidence type="ECO:0000313" key="3">
    <source>
        <dbReference type="EMBL" id="KAK4223052.1"/>
    </source>
</evidence>
<evidence type="ECO:0000313" key="4">
    <source>
        <dbReference type="Proteomes" id="UP001301958"/>
    </source>
</evidence>
<keyword evidence="2" id="KW-1133">Transmembrane helix</keyword>
<proteinExistence type="predicted"/>
<reference evidence="3" key="1">
    <citation type="journal article" date="2023" name="Mol. Phylogenet. Evol.">
        <title>Genome-scale phylogeny and comparative genomics of the fungal order Sordariales.</title>
        <authorList>
            <person name="Hensen N."/>
            <person name="Bonometti L."/>
            <person name="Westerberg I."/>
            <person name="Brannstrom I.O."/>
            <person name="Guillou S."/>
            <person name="Cros-Aarteil S."/>
            <person name="Calhoun S."/>
            <person name="Haridas S."/>
            <person name="Kuo A."/>
            <person name="Mondo S."/>
            <person name="Pangilinan J."/>
            <person name="Riley R."/>
            <person name="LaButti K."/>
            <person name="Andreopoulos B."/>
            <person name="Lipzen A."/>
            <person name="Chen C."/>
            <person name="Yan M."/>
            <person name="Daum C."/>
            <person name="Ng V."/>
            <person name="Clum A."/>
            <person name="Steindorff A."/>
            <person name="Ohm R.A."/>
            <person name="Martin F."/>
            <person name="Silar P."/>
            <person name="Natvig D.O."/>
            <person name="Lalanne C."/>
            <person name="Gautier V."/>
            <person name="Ament-Velasquez S.L."/>
            <person name="Kruys A."/>
            <person name="Hutchinson M.I."/>
            <person name="Powell A.J."/>
            <person name="Barry K."/>
            <person name="Miller A.N."/>
            <person name="Grigoriev I.V."/>
            <person name="Debuchy R."/>
            <person name="Gladieux P."/>
            <person name="Hiltunen Thoren M."/>
            <person name="Johannesson H."/>
        </authorList>
    </citation>
    <scope>NUCLEOTIDE SEQUENCE</scope>
    <source>
        <strain evidence="3">CBS 990.96</strain>
    </source>
</reference>
<dbReference type="EMBL" id="MU865442">
    <property type="protein sequence ID" value="KAK4223052.1"/>
    <property type="molecule type" value="Genomic_DNA"/>
</dbReference>
<comment type="caution">
    <text evidence="3">The sequence shown here is derived from an EMBL/GenBank/DDBJ whole genome shotgun (WGS) entry which is preliminary data.</text>
</comment>
<dbReference type="AlphaFoldDB" id="A0AAN6YTR6"/>
<organism evidence="3 4">
    <name type="scientific">Podospora fimiseda</name>
    <dbReference type="NCBI Taxonomy" id="252190"/>
    <lineage>
        <taxon>Eukaryota</taxon>
        <taxon>Fungi</taxon>
        <taxon>Dikarya</taxon>
        <taxon>Ascomycota</taxon>
        <taxon>Pezizomycotina</taxon>
        <taxon>Sordariomycetes</taxon>
        <taxon>Sordariomycetidae</taxon>
        <taxon>Sordariales</taxon>
        <taxon>Podosporaceae</taxon>
        <taxon>Podospora</taxon>
    </lineage>
</organism>
<accession>A0AAN6YTR6</accession>
<keyword evidence="2" id="KW-0812">Transmembrane</keyword>